<gene>
    <name evidence="1" type="ORF">LNINA_LOCUS12917</name>
</gene>
<reference evidence="1 2" key="1">
    <citation type="submission" date="2023-11" db="EMBL/GenBank/DDBJ databases">
        <authorList>
            <person name="Okamura Y."/>
        </authorList>
    </citation>
    <scope>NUCLEOTIDE SEQUENCE [LARGE SCALE GENOMIC DNA]</scope>
</reference>
<proteinExistence type="predicted"/>
<dbReference type="Pfam" id="PF14223">
    <property type="entry name" value="Retrotran_gag_2"/>
    <property type="match status" value="1"/>
</dbReference>
<dbReference type="Proteomes" id="UP001497472">
    <property type="component" value="Unassembled WGS sequence"/>
</dbReference>
<protein>
    <recommendedName>
        <fullName evidence="3">DUF4219 domain-containing protein</fullName>
    </recommendedName>
</protein>
<dbReference type="AlphaFoldDB" id="A0AAV1JWN8"/>
<name>A0AAV1JWN8_9NEOP</name>
<evidence type="ECO:0008006" key="3">
    <source>
        <dbReference type="Google" id="ProtNLM"/>
    </source>
</evidence>
<accession>A0AAV1JWN8</accession>
<comment type="caution">
    <text evidence="1">The sequence shown here is derived from an EMBL/GenBank/DDBJ whole genome shotgun (WGS) entry which is preliminary data.</text>
</comment>
<keyword evidence="2" id="KW-1185">Reference proteome</keyword>
<evidence type="ECO:0000313" key="1">
    <source>
        <dbReference type="EMBL" id="CAK1553958.1"/>
    </source>
</evidence>
<dbReference type="EMBL" id="CAVLEF010000265">
    <property type="protein sequence ID" value="CAK1553958.1"/>
    <property type="molecule type" value="Genomic_DNA"/>
</dbReference>
<organism evidence="1 2">
    <name type="scientific">Leptosia nina</name>
    <dbReference type="NCBI Taxonomy" id="320188"/>
    <lineage>
        <taxon>Eukaryota</taxon>
        <taxon>Metazoa</taxon>
        <taxon>Ecdysozoa</taxon>
        <taxon>Arthropoda</taxon>
        <taxon>Hexapoda</taxon>
        <taxon>Insecta</taxon>
        <taxon>Pterygota</taxon>
        <taxon>Neoptera</taxon>
        <taxon>Endopterygota</taxon>
        <taxon>Lepidoptera</taxon>
        <taxon>Glossata</taxon>
        <taxon>Ditrysia</taxon>
        <taxon>Papilionoidea</taxon>
        <taxon>Pieridae</taxon>
        <taxon>Pierinae</taxon>
        <taxon>Leptosia</taxon>
    </lineage>
</organism>
<sequence length="165" mass="18908">MATNIRVEPLTRDNYDTWRDKMAQALLTKCGLWDHVCKRNPTQVSPEEIIKYNEKGSLALSELLLIIAPSEVKQVTSYGQLENIYETKGPARKATLLKELLLRKMLDGDNIIDHPNKCMNNVDKLGDMGIEINNDLLSIMLLYSLPQSFDFFFNVSNEQITRRCT</sequence>
<evidence type="ECO:0000313" key="2">
    <source>
        <dbReference type="Proteomes" id="UP001497472"/>
    </source>
</evidence>